<proteinExistence type="predicted"/>
<sequence length="760" mass="78516">MPAHIRAPAAAYYGIWHCRHHHLHRLHQSQIPTLDKMRTTSIYAATALAFAASVSAVAEQADRPRIYYPRQIKREFSLRRAPSPRRALPTTTTGESSSRRDTFGDIISGIFGGGDTSSGDTKIKTVIVESTVIVPPPPLGTGGTSSPTLLPTTRASTTTTKAPTTKSSTRSSTESSDTDTPIIIAPTGIVSSTKDTSSGTFEKSTVETTPLANSTSTGSEAVTTTSTDGGILKPIETLISSVLNPTPANTTVVPTETSTLVPSGTETSTTETPIIILPTLTSIIGTDSTTTPSSTPSVTEPIGNTTSTDVPTVTSVPTSITSSLPTVSSTTTGDIPIGNSTTGTVTPSATGTATSLPTTIPVTNGTSTDVPTSVPTDSQTVSASVTSTAIHNSTVAVPTSAPSSPVVTSTSIPTTPTAIPSTTVEGVTSIRPTATLTNTDNWLPTSLVAEPTTVSFSTPTETVTGSSSTALPTGIPAIIHPNDGNKVAPAGTREIQIGFLHALNYEFVASNTLAAAQIFAYLPKALADAGGFTVDRVQVSKLVPMDTRKQLNYITTIAKINYPETLLDSLQMQILAPNSKLYLNEDATVRNLTALIDNRIDIYGNFRAPGEDGGPVPTGGAGGGNKNNNDAFDNNNNNSDQSSKQKATTAGIAMGAVACSVMYGAAMFIVARRYKRKRQGHRRASSVANSQDSAEMRYTGAGSPALMGGALLSRDFSNYGGAGGRNSHNSHGSGRSGAGNSGRTANISAPVAAENSLGWN</sequence>
<evidence type="ECO:0000313" key="2">
    <source>
        <dbReference type="Proteomes" id="UP001638806"/>
    </source>
</evidence>
<dbReference type="EMBL" id="JBGNUJ010000011">
    <property type="protein sequence ID" value="KAL3953808.1"/>
    <property type="molecule type" value="Genomic_DNA"/>
</dbReference>
<gene>
    <name evidence="1" type="ORF">ACCO45_011764</name>
</gene>
<evidence type="ECO:0000313" key="1">
    <source>
        <dbReference type="EMBL" id="KAL3953808.1"/>
    </source>
</evidence>
<name>A0ACC4DCP6_PURLI</name>
<accession>A0ACC4DCP6</accession>
<reference evidence="1" key="1">
    <citation type="submission" date="2024-12" db="EMBL/GenBank/DDBJ databases">
        <title>Comparative genomics and development of molecular markers within Purpureocillium lilacinum and among Purpureocillium species.</title>
        <authorList>
            <person name="Yeh Z.-Y."/>
            <person name="Ni N.-T."/>
            <person name="Lo P.-H."/>
            <person name="Mushyakhwo K."/>
            <person name="Lin C.-F."/>
            <person name="Nai Y.-S."/>
        </authorList>
    </citation>
    <scope>NUCLEOTIDE SEQUENCE</scope>
    <source>
        <strain evidence="1">NCHU-NPUST-175</strain>
    </source>
</reference>
<protein>
    <submittedName>
        <fullName evidence="1">Uncharacterized protein</fullName>
    </submittedName>
</protein>
<comment type="caution">
    <text evidence="1">The sequence shown here is derived from an EMBL/GenBank/DDBJ whole genome shotgun (WGS) entry which is preliminary data.</text>
</comment>
<organism evidence="1 2">
    <name type="scientific">Purpureocillium lilacinum</name>
    <name type="common">Paecilomyces lilacinus</name>
    <dbReference type="NCBI Taxonomy" id="33203"/>
    <lineage>
        <taxon>Eukaryota</taxon>
        <taxon>Fungi</taxon>
        <taxon>Dikarya</taxon>
        <taxon>Ascomycota</taxon>
        <taxon>Pezizomycotina</taxon>
        <taxon>Sordariomycetes</taxon>
        <taxon>Hypocreomycetidae</taxon>
        <taxon>Hypocreales</taxon>
        <taxon>Ophiocordycipitaceae</taxon>
        <taxon>Purpureocillium</taxon>
    </lineage>
</organism>
<keyword evidence="2" id="KW-1185">Reference proteome</keyword>
<dbReference type="Proteomes" id="UP001638806">
    <property type="component" value="Unassembled WGS sequence"/>
</dbReference>